<feature type="transmembrane region" description="Helical" evidence="1">
    <location>
        <begin position="44"/>
        <end position="61"/>
    </location>
</feature>
<keyword evidence="1" id="KW-1133">Transmembrane helix</keyword>
<dbReference type="PANTHER" id="PTHR30383">
    <property type="entry name" value="THIOESTERASE 1/PROTEASE 1/LYSOPHOSPHOLIPASE L1"/>
    <property type="match status" value="1"/>
</dbReference>
<dbReference type="EMBL" id="BNJG01000001">
    <property type="protein sequence ID" value="GHO52466.1"/>
    <property type="molecule type" value="Genomic_DNA"/>
</dbReference>
<dbReference type="InterPro" id="IPR051532">
    <property type="entry name" value="Ester_Hydrolysis_Enzymes"/>
</dbReference>
<reference evidence="3 4" key="1">
    <citation type="journal article" date="2021" name="Int. J. Syst. Evol. Microbiol.">
        <title>Reticulibacter mediterranei gen. nov., sp. nov., within the new family Reticulibacteraceae fam. nov., and Ktedonospora formicarum gen. nov., sp. nov., Ktedonobacter robiniae sp. nov., Dictyobacter formicarum sp. nov. and Dictyobacter arantiisoli sp. nov., belonging to the class Ktedonobacteria.</title>
        <authorList>
            <person name="Yabe S."/>
            <person name="Zheng Y."/>
            <person name="Wang C.M."/>
            <person name="Sakai Y."/>
            <person name="Abe K."/>
            <person name="Yokota A."/>
            <person name="Donadio S."/>
            <person name="Cavaletti L."/>
            <person name="Monciardini P."/>
        </authorList>
    </citation>
    <scope>NUCLEOTIDE SEQUENCE [LARGE SCALE GENOMIC DNA]</scope>
    <source>
        <strain evidence="3 4">SOSP1-30</strain>
    </source>
</reference>
<dbReference type="Proteomes" id="UP000654345">
    <property type="component" value="Unassembled WGS sequence"/>
</dbReference>
<sequence>MRSNRFSTTLVIANTQLNGNVSLRAYLRNEGTIDVRQTISRSRWPLWLWYGWILACLLLAGCADSKASGPPAQGTETQAKSTVKPTLPGQEIWKNNVSSYLFGTNDSIEWTPNNIETMPTIQSMMKSAGIPLVRSFFFSTISDKDIDQRIGTIEKIGAQCLVVLPDYDNQAFNEHVVRYLGSRCLMYEFGNEANYNHHTMQDYIAQWNKQIPLLRQLNAKAKFFGPTLSNINIETNNEKSSPRFLSTYLASIKSSKVLPDVLSIHWYPCWQNTEADCLGKASEIGSIVTQLRQNVRASLGQDLPIAVTEWNFDPNAPPPAYGNKTDFITKFTRDALNAMIQAGVIMACQYAAGSYTGYGGLDMFDVITGQPKPQFQTIKELIQTYKQGPTASGGNGLLVSRGKPAFCQNNENAGGPQSINDGQYGNWGKWDATQQSLPTWCAIHLDKGPSKLLFIWVCDYQFDYINENGAGPGAYTITVSDDSTDGNDGHWKTLVSVTGNATRVREHLLDFSGESWVKMTVTQLSAKPLRGDFAIDELEAYDVSQNADDSYFFSGDSLTAMAYNRYPEDQPSFAEDVHKAFPQRFPAMLDAGLGGWNSQGAVEHIDEWLQLNPDIHYWLLQWGTNDALEQVPPEKYEANIRQLVQKIKQAGHIPILAHIPSMNRPGGDNTAVNTLIQSYNTALDRVTKDEGLISGPDLYKLFSQHKEYFLPDGIHPTAVGAIAMNNAWFEAVRTKIN</sequence>
<proteinExistence type="predicted"/>
<dbReference type="Gene3D" id="3.20.20.80">
    <property type="entry name" value="Glycosidases"/>
    <property type="match status" value="1"/>
</dbReference>
<organism evidence="3 4">
    <name type="scientific">Ktedonobacter robiniae</name>
    <dbReference type="NCBI Taxonomy" id="2778365"/>
    <lineage>
        <taxon>Bacteria</taxon>
        <taxon>Bacillati</taxon>
        <taxon>Chloroflexota</taxon>
        <taxon>Ktedonobacteria</taxon>
        <taxon>Ktedonobacterales</taxon>
        <taxon>Ktedonobacteraceae</taxon>
        <taxon>Ktedonobacter</taxon>
    </lineage>
</organism>
<evidence type="ECO:0000259" key="2">
    <source>
        <dbReference type="Pfam" id="PF13472"/>
    </source>
</evidence>
<dbReference type="InterPro" id="IPR036514">
    <property type="entry name" value="SGNH_hydro_sf"/>
</dbReference>
<dbReference type="SUPFAM" id="SSF51445">
    <property type="entry name" value="(Trans)glycosidases"/>
    <property type="match status" value="1"/>
</dbReference>
<gene>
    <name evidence="3" type="ORF">KSB_09410</name>
</gene>
<dbReference type="InterPro" id="IPR013830">
    <property type="entry name" value="SGNH_hydro"/>
</dbReference>
<dbReference type="Gene3D" id="2.60.120.260">
    <property type="entry name" value="Galactose-binding domain-like"/>
    <property type="match status" value="1"/>
</dbReference>
<keyword evidence="1" id="KW-0812">Transmembrane</keyword>
<comment type="caution">
    <text evidence="3">The sequence shown here is derived from an EMBL/GenBank/DDBJ whole genome shotgun (WGS) entry which is preliminary data.</text>
</comment>
<evidence type="ECO:0000313" key="4">
    <source>
        <dbReference type="Proteomes" id="UP000654345"/>
    </source>
</evidence>
<evidence type="ECO:0000256" key="1">
    <source>
        <dbReference type="SAM" id="Phobius"/>
    </source>
</evidence>
<dbReference type="InterPro" id="IPR017853">
    <property type="entry name" value="GH"/>
</dbReference>
<dbReference type="Pfam" id="PF13472">
    <property type="entry name" value="Lipase_GDSL_2"/>
    <property type="match status" value="1"/>
</dbReference>
<dbReference type="Gene3D" id="3.40.50.1110">
    <property type="entry name" value="SGNH hydrolase"/>
    <property type="match status" value="1"/>
</dbReference>
<dbReference type="PANTHER" id="PTHR30383:SF5">
    <property type="entry name" value="SGNH HYDROLASE-TYPE ESTERASE DOMAIN-CONTAINING PROTEIN"/>
    <property type="match status" value="1"/>
</dbReference>
<name>A0ABQ3UIB6_9CHLR</name>
<protein>
    <recommendedName>
        <fullName evidence="2">SGNH hydrolase-type esterase domain-containing protein</fullName>
    </recommendedName>
</protein>
<dbReference type="SUPFAM" id="SSF52266">
    <property type="entry name" value="SGNH hydrolase"/>
    <property type="match status" value="1"/>
</dbReference>
<feature type="domain" description="SGNH hydrolase-type esterase" evidence="2">
    <location>
        <begin position="555"/>
        <end position="720"/>
    </location>
</feature>
<accession>A0ABQ3UIB6</accession>
<evidence type="ECO:0000313" key="3">
    <source>
        <dbReference type="EMBL" id="GHO52466.1"/>
    </source>
</evidence>
<keyword evidence="4" id="KW-1185">Reference proteome</keyword>
<keyword evidence="1" id="KW-0472">Membrane</keyword>